<dbReference type="GO" id="GO:0047617">
    <property type="term" value="F:fatty acyl-CoA hydrolase activity"/>
    <property type="evidence" value="ECO:0007669"/>
    <property type="project" value="UniProtKB-EC"/>
</dbReference>
<evidence type="ECO:0000313" key="9">
    <source>
        <dbReference type="EMBL" id="KFD21242.1"/>
    </source>
</evidence>
<evidence type="ECO:0000256" key="2">
    <source>
        <dbReference type="ARBA" id="ARBA00035880"/>
    </source>
</evidence>
<feature type="domain" description="Thioesterase" evidence="8">
    <location>
        <begin position="58"/>
        <end position="145"/>
    </location>
</feature>
<evidence type="ECO:0000256" key="5">
    <source>
        <dbReference type="ARBA" id="ARBA00038894"/>
    </source>
</evidence>
<dbReference type="Pfam" id="PF03061">
    <property type="entry name" value="4HBT"/>
    <property type="match status" value="1"/>
</dbReference>
<dbReference type="InterPro" id="IPR003736">
    <property type="entry name" value="PAAI_dom"/>
</dbReference>
<comment type="similarity">
    <text evidence="4">Belongs to the YigI thioesterase family.</text>
</comment>
<organism evidence="9 10">
    <name type="scientific">Tatumella ptyseos ATCC 33301</name>
    <dbReference type="NCBI Taxonomy" id="1005995"/>
    <lineage>
        <taxon>Bacteria</taxon>
        <taxon>Pseudomonadati</taxon>
        <taxon>Pseudomonadota</taxon>
        <taxon>Gammaproteobacteria</taxon>
        <taxon>Enterobacterales</taxon>
        <taxon>Erwiniaceae</taxon>
        <taxon>Tatumella</taxon>
    </lineage>
</organism>
<dbReference type="OrthoDB" id="9813158at2"/>
<dbReference type="eggNOG" id="COG2050">
    <property type="taxonomic scope" value="Bacteria"/>
</dbReference>
<gene>
    <name evidence="9" type="ORF">GTPT_0826</name>
</gene>
<accession>A0A085JL96</accession>
<dbReference type="RefSeq" id="WP_029991706.1">
    <property type="nucleotide sequence ID" value="NZ_ATMJ01000079.1"/>
</dbReference>
<dbReference type="PANTHER" id="PTHR43240:SF20">
    <property type="entry name" value="MEDIUM_LONG-CHAIN ACYL-COA THIOESTERASE YIGI"/>
    <property type="match status" value="1"/>
</dbReference>
<name>A0A085JL96_9GAMM</name>
<sequence>MTLRYLTQHQARLLVSDIFVNSMPFNQALGLKLQHLDEQQATLVLPNRSSLTGNTLQKIVHGGVIASVLDVAAGLVCVNYALTRQDMISEEELRQRLSRMGAIDLRVDYLRPGRGDIFTATAQLLHAGNKVAVSRAELHNQDQEYIATATVSYLIG</sequence>
<dbReference type="InterPro" id="IPR029069">
    <property type="entry name" value="HotDog_dom_sf"/>
</dbReference>
<dbReference type="EMBL" id="JMPR01000016">
    <property type="protein sequence ID" value="KFD21242.1"/>
    <property type="molecule type" value="Genomic_DNA"/>
</dbReference>
<keyword evidence="1" id="KW-0378">Hydrolase</keyword>
<comment type="catalytic activity">
    <reaction evidence="7">
        <text>a medium-chain fatty acyl-CoA + H2O = a medium-chain fatty acid + CoA + H(+)</text>
        <dbReference type="Rhea" id="RHEA:68184"/>
        <dbReference type="ChEBI" id="CHEBI:15377"/>
        <dbReference type="ChEBI" id="CHEBI:15378"/>
        <dbReference type="ChEBI" id="CHEBI:57287"/>
        <dbReference type="ChEBI" id="CHEBI:59558"/>
        <dbReference type="ChEBI" id="CHEBI:90546"/>
    </reaction>
</comment>
<dbReference type="NCBIfam" id="NF008675">
    <property type="entry name" value="PRK11688.1"/>
    <property type="match status" value="1"/>
</dbReference>
<evidence type="ECO:0000256" key="6">
    <source>
        <dbReference type="ARBA" id="ARBA00040062"/>
    </source>
</evidence>
<dbReference type="InterPro" id="IPR006683">
    <property type="entry name" value="Thioestr_dom"/>
</dbReference>
<keyword evidence="10" id="KW-1185">Reference proteome</keyword>
<evidence type="ECO:0000313" key="10">
    <source>
        <dbReference type="Proteomes" id="UP000028602"/>
    </source>
</evidence>
<dbReference type="CDD" id="cd03443">
    <property type="entry name" value="PaaI_thioesterase"/>
    <property type="match status" value="1"/>
</dbReference>
<evidence type="ECO:0000256" key="1">
    <source>
        <dbReference type="ARBA" id="ARBA00022801"/>
    </source>
</evidence>
<evidence type="ECO:0000256" key="3">
    <source>
        <dbReference type="ARBA" id="ARBA00036002"/>
    </source>
</evidence>
<comment type="catalytic activity">
    <reaction evidence="3">
        <text>a long-chain fatty acyl-CoA + H2O = a long-chain fatty acid + CoA + H(+)</text>
        <dbReference type="Rhea" id="RHEA:67680"/>
        <dbReference type="ChEBI" id="CHEBI:15377"/>
        <dbReference type="ChEBI" id="CHEBI:15378"/>
        <dbReference type="ChEBI" id="CHEBI:57287"/>
        <dbReference type="ChEBI" id="CHEBI:57560"/>
        <dbReference type="ChEBI" id="CHEBI:83139"/>
    </reaction>
</comment>
<dbReference type="Proteomes" id="UP000028602">
    <property type="component" value="Unassembled WGS sequence"/>
</dbReference>
<dbReference type="NCBIfam" id="TIGR00369">
    <property type="entry name" value="unchar_dom_1"/>
    <property type="match status" value="1"/>
</dbReference>
<dbReference type="PANTHER" id="PTHR43240">
    <property type="entry name" value="1,4-DIHYDROXY-2-NAPHTHOYL-COA THIOESTERASE 1"/>
    <property type="match status" value="1"/>
</dbReference>
<evidence type="ECO:0000256" key="7">
    <source>
        <dbReference type="ARBA" id="ARBA00048062"/>
    </source>
</evidence>
<comment type="catalytic activity">
    <reaction evidence="2">
        <text>a fatty acyl-CoA + H2O = a fatty acid + CoA + H(+)</text>
        <dbReference type="Rhea" id="RHEA:16781"/>
        <dbReference type="ChEBI" id="CHEBI:15377"/>
        <dbReference type="ChEBI" id="CHEBI:15378"/>
        <dbReference type="ChEBI" id="CHEBI:28868"/>
        <dbReference type="ChEBI" id="CHEBI:57287"/>
        <dbReference type="ChEBI" id="CHEBI:77636"/>
        <dbReference type="EC" id="3.1.2.20"/>
    </reaction>
</comment>
<comment type="caution">
    <text evidence="9">The sequence shown here is derived from an EMBL/GenBank/DDBJ whole genome shotgun (WGS) entry which is preliminary data.</text>
</comment>
<protein>
    <recommendedName>
        <fullName evidence="6">Medium/long-chain acyl-CoA thioesterase YigI</fullName>
        <ecNumber evidence="5">3.1.2.20</ecNumber>
    </recommendedName>
</protein>
<dbReference type="EC" id="3.1.2.20" evidence="5"/>
<proteinExistence type="inferred from homology"/>
<evidence type="ECO:0000256" key="4">
    <source>
        <dbReference type="ARBA" id="ARBA00038381"/>
    </source>
</evidence>
<dbReference type="SUPFAM" id="SSF54637">
    <property type="entry name" value="Thioesterase/thiol ester dehydrase-isomerase"/>
    <property type="match status" value="1"/>
</dbReference>
<dbReference type="Gene3D" id="3.10.129.10">
    <property type="entry name" value="Hotdog Thioesterase"/>
    <property type="match status" value="1"/>
</dbReference>
<evidence type="ECO:0000259" key="8">
    <source>
        <dbReference type="Pfam" id="PF03061"/>
    </source>
</evidence>
<reference evidence="9 10" key="1">
    <citation type="submission" date="2014-05" db="EMBL/GenBank/DDBJ databases">
        <title>ATOL: Assembling a taxonomically balanced genome-scale reconstruction of the evolutionary history of the Enterobacteriaceae.</title>
        <authorList>
            <person name="Plunkett G.III."/>
            <person name="Neeno-Eckwall E.C."/>
            <person name="Glasner J.D."/>
            <person name="Perna N.T."/>
        </authorList>
    </citation>
    <scope>NUCLEOTIDE SEQUENCE [LARGE SCALE GENOMIC DNA]</scope>
    <source>
        <strain evidence="9 10">ATCC 33301</strain>
    </source>
</reference>
<dbReference type="AlphaFoldDB" id="A0A085JL96"/>